<keyword evidence="2" id="KW-1185">Reference proteome</keyword>
<name>A0A9P0A093_BEMTA</name>
<dbReference type="InterPro" id="IPR036179">
    <property type="entry name" value="Ig-like_dom_sf"/>
</dbReference>
<dbReference type="PANTHER" id="PTHR23279">
    <property type="entry name" value="DEFECTIVE PROBOSCIS EXTENSION RESPONSE DPR -RELATED"/>
    <property type="match status" value="1"/>
</dbReference>
<dbReference type="SUPFAM" id="SSF48726">
    <property type="entry name" value="Immunoglobulin"/>
    <property type="match status" value="1"/>
</dbReference>
<evidence type="ECO:0000313" key="1">
    <source>
        <dbReference type="EMBL" id="CAH0380764.1"/>
    </source>
</evidence>
<dbReference type="InterPro" id="IPR013783">
    <property type="entry name" value="Ig-like_fold"/>
</dbReference>
<proteinExistence type="predicted"/>
<dbReference type="GO" id="GO:0050808">
    <property type="term" value="P:synapse organization"/>
    <property type="evidence" value="ECO:0007669"/>
    <property type="project" value="TreeGrafter"/>
</dbReference>
<sequence>MSPSPTARCPGHDGVFHSDVLLRSSAPTGHSRELSEKFPTDNKHKSLRIRAVSWIRHRDIHILSVGRNTYTSDQRFQAIHHPEYDEWTLVIKWAQLRDAGMYECQISTQPVLSYFVNLNVVGRTRPAENLKLPPTTCRQTWRPFGALLGDVKAGCLISVSNCIFVAKYFLKW</sequence>
<reference evidence="1" key="1">
    <citation type="submission" date="2021-12" db="EMBL/GenBank/DDBJ databases">
        <authorList>
            <person name="King R."/>
        </authorList>
    </citation>
    <scope>NUCLEOTIDE SEQUENCE</scope>
</reference>
<organism evidence="1 2">
    <name type="scientific">Bemisia tabaci</name>
    <name type="common">Sweetpotato whitefly</name>
    <name type="synonym">Aleurodes tabaci</name>
    <dbReference type="NCBI Taxonomy" id="7038"/>
    <lineage>
        <taxon>Eukaryota</taxon>
        <taxon>Metazoa</taxon>
        <taxon>Ecdysozoa</taxon>
        <taxon>Arthropoda</taxon>
        <taxon>Hexapoda</taxon>
        <taxon>Insecta</taxon>
        <taxon>Pterygota</taxon>
        <taxon>Neoptera</taxon>
        <taxon>Paraneoptera</taxon>
        <taxon>Hemiptera</taxon>
        <taxon>Sternorrhyncha</taxon>
        <taxon>Aleyrodoidea</taxon>
        <taxon>Aleyrodidae</taxon>
        <taxon>Aleyrodinae</taxon>
        <taxon>Bemisia</taxon>
    </lineage>
</organism>
<dbReference type="AlphaFoldDB" id="A0A9P0A093"/>
<evidence type="ECO:0000313" key="2">
    <source>
        <dbReference type="Proteomes" id="UP001152759"/>
    </source>
</evidence>
<dbReference type="Gene3D" id="2.60.40.10">
    <property type="entry name" value="Immunoglobulins"/>
    <property type="match status" value="1"/>
</dbReference>
<dbReference type="EMBL" id="OU963862">
    <property type="protein sequence ID" value="CAH0380764.1"/>
    <property type="molecule type" value="Genomic_DNA"/>
</dbReference>
<dbReference type="PANTHER" id="PTHR23279:SF46">
    <property type="entry name" value="DEFECTIVE PROBOSCIS EXTENSION RESPONSE 10, ISOFORM A-RELATED"/>
    <property type="match status" value="1"/>
</dbReference>
<accession>A0A9P0A093</accession>
<dbReference type="Proteomes" id="UP001152759">
    <property type="component" value="Chromosome 1"/>
</dbReference>
<protein>
    <submittedName>
        <fullName evidence="1">Uncharacterized protein</fullName>
    </submittedName>
</protein>
<dbReference type="GO" id="GO:0032589">
    <property type="term" value="C:neuron projection membrane"/>
    <property type="evidence" value="ECO:0007669"/>
    <property type="project" value="TreeGrafter"/>
</dbReference>
<dbReference type="InterPro" id="IPR037448">
    <property type="entry name" value="Zig-8"/>
</dbReference>
<gene>
    <name evidence="1" type="ORF">BEMITA_LOCUS480</name>
</gene>